<dbReference type="Gene3D" id="2.170.130.10">
    <property type="entry name" value="TonB-dependent receptor, plug domain"/>
    <property type="match status" value="1"/>
</dbReference>
<evidence type="ECO:0000313" key="2">
    <source>
        <dbReference type="EMBL" id="TCC93398.1"/>
    </source>
</evidence>
<proteinExistence type="predicted"/>
<sequence>MKKKIVICLICTLSLFSFSAFIIDDDPITALLKKLEEFTKKFPQEKVYLHLDKPYYAIGDDIWFKAYVIDSKTSEPTSISNILYIDLINEKDSLTKQLKLQMISGIAWGDFKLSDSLAEGNYRIRAYTQWMRNAGSDFFFDKNIKIGNSWANKVFTKTNNSYSVDNNIEKLKSTIQFTNKTGRPYNNAVVAFETRLNNTVGSKGNTITNANGEITIETINKELSVKKTGLIKTTVSMPDGSKVINTIPIKSVSTAVDVQFFPEGGRLIEGLPCKVAFKAINNNGIGENVSGVIIDNEGLEVLTFESTYLGMGSFSLNPSAGKIYIAKIKLANGMERIIKLPVAEDGGYTFSVNNLDTAKASVKVMLTENLLNKGELSLIAQHNGEVLTTTKISTTKQISTVVLPKAKFPSGIIQLTLFSPENLPVSERIIFVNNSSDKINLSLNNFKSVYTKKGNVNFDIVSSNNNQPVQGSFSIAITNSEVIATDLDNESNILTSLLLTSDLKGFVEKPNHYFLNKENTTAIELDNLLLTQGWRKIDWNEINSPPLPATGFPAEKNMSISGLVTTNGNKPVVNGKITLLSTSKGMVMASTATNEMGRFIFDEVSFGDSIKFMLQASNKEGKKDVKIALDKFHEQPINRNVKIGDIEVNVNTSMMKYLMESGDYFDEQYKKGFLNRTNQLKTVNIVKKIDKKDSASVNSSNYNGRGNADKIITAKDLENSFSLAQYIAQGRIMGVADSSGYPFSTRLPIGSSKVPGELPDVKLLAVSLDGMLLGNFSLDDIPIGEIESVEVLQSAGYIAAYGSVGQNGLLIITTKRGKGRKMSEINAPGITIFTPKGYDTTRQFYSPKYDTNPDKNPDLRTTILWNPNVVTDATGKANINYYNTDRAGNYRIVIEGIDVEGNLARKVITYQVN</sequence>
<comment type="caution">
    <text evidence="2">The sequence shown here is derived from an EMBL/GenBank/DDBJ whole genome shotgun (WGS) entry which is preliminary data.</text>
</comment>
<feature type="chain" id="PRO_5020804886" evidence="1">
    <location>
        <begin position="23"/>
        <end position="913"/>
    </location>
</feature>
<dbReference type="AlphaFoldDB" id="A0A4R0N0W9"/>
<accession>A0A4R0N0W9</accession>
<name>A0A4R0N0W9_9SPHI</name>
<evidence type="ECO:0000256" key="1">
    <source>
        <dbReference type="SAM" id="SignalP"/>
    </source>
</evidence>
<feature type="signal peptide" evidence="1">
    <location>
        <begin position="1"/>
        <end position="22"/>
    </location>
</feature>
<keyword evidence="1" id="KW-0732">Signal</keyword>
<protein>
    <submittedName>
        <fullName evidence="2">TonB-dependent receptor</fullName>
    </submittedName>
</protein>
<dbReference type="EMBL" id="SJSK01000001">
    <property type="protein sequence ID" value="TCC93398.1"/>
    <property type="molecule type" value="Genomic_DNA"/>
</dbReference>
<dbReference type="Proteomes" id="UP000292884">
    <property type="component" value="Unassembled WGS sequence"/>
</dbReference>
<reference evidence="2 3" key="1">
    <citation type="submission" date="2019-02" db="EMBL/GenBank/DDBJ databases">
        <title>Pedobacter sp. RP-1-13 sp. nov., isolated from Arctic soil.</title>
        <authorList>
            <person name="Dahal R.H."/>
        </authorList>
    </citation>
    <scope>NUCLEOTIDE SEQUENCE [LARGE SCALE GENOMIC DNA]</scope>
    <source>
        <strain evidence="2 3">RP-1-13</strain>
    </source>
</reference>
<keyword evidence="3" id="KW-1185">Reference proteome</keyword>
<dbReference type="OrthoDB" id="609485at2"/>
<evidence type="ECO:0000313" key="3">
    <source>
        <dbReference type="Proteomes" id="UP000292884"/>
    </source>
</evidence>
<gene>
    <name evidence="2" type="ORF">EZ428_01095</name>
</gene>
<keyword evidence="2" id="KW-0675">Receptor</keyword>
<dbReference type="SUPFAM" id="SSF56935">
    <property type="entry name" value="Porins"/>
    <property type="match status" value="1"/>
</dbReference>
<dbReference type="RefSeq" id="WP_131551267.1">
    <property type="nucleotide sequence ID" value="NZ_SJSK01000001.1"/>
</dbReference>
<dbReference type="InterPro" id="IPR037066">
    <property type="entry name" value="Plug_dom_sf"/>
</dbReference>
<organism evidence="2 3">
    <name type="scientific">Pedobacter frigiditerrae</name>
    <dbReference type="NCBI Taxonomy" id="2530452"/>
    <lineage>
        <taxon>Bacteria</taxon>
        <taxon>Pseudomonadati</taxon>
        <taxon>Bacteroidota</taxon>
        <taxon>Sphingobacteriia</taxon>
        <taxon>Sphingobacteriales</taxon>
        <taxon>Sphingobacteriaceae</taxon>
        <taxon>Pedobacter</taxon>
    </lineage>
</organism>
<dbReference type="Gene3D" id="2.60.40.1930">
    <property type="match status" value="1"/>
</dbReference>